<sequence>MEEPRATPQPVVTSLPDDIYCWIFCCLLFFFFLWRIFRSVRSQLYKKLAIMFSGLIEEKCKLHEKFSLVQTQYESYEVQSSLMDASFKKEATEVPNLEATLEKLNRSNSELQDEIPCLIKELKEEKSKHSEQDELTVDISKRLQSLEYEPKSLKSQVAEIAIKDALTENNQLQENQKQLLQEAEVWKEQVSELNKQKITFETSKVHAEQDLKDKENHIKILTECLLRMNDWATMLGEDVMDDDNLELEMNSESENDAYLDNPPKGVLKKRIHVAKKQIYIQLAEVNKTKEELTEHIKNLQTEQASLQSENTHFESETQKLRQRLKVMTELYHENEMKLHGKLTAEENYHHDTEETIHYYQGQITSYEKKAHDNWLAARTAERMFKFELLVKDPYELDVLNTAFERTLTFDSRGRKKRLKVPGNPLNHQIINEREESSCVSLTSTHRDRRIVFPPPRQSYPDSALPPQRQDRFYSNSGRLSGPAELRSFNMPSLDKMDGSIPLEMESCRNDTKDDLGNNLNVPDSSLPRENEATGSGFVPPPLAPIKGPLFPVDTRRTMFGASQDYFPLRDFPGPPHAPFAMRNVYPLRNFLPYLPPRLGFPPYPHILKIEGLILPSNEPAVEHPEPQQET</sequence>
<dbReference type="STRING" id="39432.ENSSBOP00000018342"/>
<evidence type="ECO:0000256" key="4">
    <source>
        <dbReference type="SAM" id="Phobius"/>
    </source>
</evidence>
<dbReference type="GO" id="GO:0006888">
    <property type="term" value="P:endoplasmic reticulum to Golgi vesicle-mediated transport"/>
    <property type="evidence" value="ECO:0007669"/>
    <property type="project" value="TreeGrafter"/>
</dbReference>
<dbReference type="GO" id="GO:0035459">
    <property type="term" value="P:vesicle cargo loading"/>
    <property type="evidence" value="ECO:0007669"/>
    <property type="project" value="TreeGrafter"/>
</dbReference>
<dbReference type="GeneTree" id="ENSGT00950000182767"/>
<organism evidence="5 6">
    <name type="scientific">Saimiri boliviensis boliviensis</name>
    <name type="common">Bolivian squirrel monkey</name>
    <dbReference type="NCBI Taxonomy" id="39432"/>
    <lineage>
        <taxon>Eukaryota</taxon>
        <taxon>Metazoa</taxon>
        <taxon>Chordata</taxon>
        <taxon>Craniata</taxon>
        <taxon>Vertebrata</taxon>
        <taxon>Euteleostomi</taxon>
        <taxon>Mammalia</taxon>
        <taxon>Eutheria</taxon>
        <taxon>Euarchontoglires</taxon>
        <taxon>Primates</taxon>
        <taxon>Haplorrhini</taxon>
        <taxon>Platyrrhini</taxon>
        <taxon>Cebidae</taxon>
        <taxon>Saimiriinae</taxon>
        <taxon>Saimiri</taxon>
    </lineage>
</organism>
<keyword evidence="4" id="KW-0472">Membrane</keyword>
<dbReference type="PANTHER" id="PTHR23158:SF38">
    <property type="entry name" value="MELANOMA INHIBITORY ACTIVITY PROTEIN 2"/>
    <property type="match status" value="1"/>
</dbReference>
<evidence type="ECO:0000313" key="5">
    <source>
        <dbReference type="Ensembl" id="ENSSBOP00000018342.1"/>
    </source>
</evidence>
<reference evidence="5" key="1">
    <citation type="submission" date="2025-08" db="UniProtKB">
        <authorList>
            <consortium name="Ensembl"/>
        </authorList>
    </citation>
    <scope>IDENTIFICATION</scope>
</reference>
<feature type="coiled-coil region" evidence="2">
    <location>
        <begin position="282"/>
        <end position="316"/>
    </location>
</feature>
<keyword evidence="4" id="KW-1133">Transmembrane helix</keyword>
<evidence type="ECO:0000313" key="6">
    <source>
        <dbReference type="Proteomes" id="UP000233220"/>
    </source>
</evidence>
<dbReference type="GO" id="GO:0070971">
    <property type="term" value="C:endoplasmic reticulum exit site"/>
    <property type="evidence" value="ECO:0007669"/>
    <property type="project" value="TreeGrafter"/>
</dbReference>
<dbReference type="Ensembl" id="ENSSBOT00000035158.1">
    <property type="protein sequence ID" value="ENSSBOP00000018342.1"/>
    <property type="gene ID" value="ENSSBOG00000025791.1"/>
</dbReference>
<evidence type="ECO:0000256" key="2">
    <source>
        <dbReference type="SAM" id="Coils"/>
    </source>
</evidence>
<keyword evidence="1 2" id="KW-0175">Coiled coil</keyword>
<feature type="coiled-coil region" evidence="2">
    <location>
        <begin position="94"/>
        <end position="128"/>
    </location>
</feature>
<dbReference type="Proteomes" id="UP000233220">
    <property type="component" value="Unplaced"/>
</dbReference>
<reference evidence="5" key="2">
    <citation type="submission" date="2025-09" db="UniProtKB">
        <authorList>
            <consortium name="Ensembl"/>
        </authorList>
    </citation>
    <scope>IDENTIFICATION</scope>
</reference>
<feature type="region of interest" description="Disordered" evidence="3">
    <location>
        <begin position="451"/>
        <end position="492"/>
    </location>
</feature>
<dbReference type="AlphaFoldDB" id="A0A2K6TFB8"/>
<evidence type="ECO:0000256" key="3">
    <source>
        <dbReference type="SAM" id="MobiDB-lite"/>
    </source>
</evidence>
<dbReference type="GO" id="GO:0009306">
    <property type="term" value="P:protein secretion"/>
    <property type="evidence" value="ECO:0007669"/>
    <property type="project" value="TreeGrafter"/>
</dbReference>
<dbReference type="PANTHER" id="PTHR23158">
    <property type="entry name" value="MELANOMA INHIBITORY ACTIVITY-RELATED"/>
    <property type="match status" value="1"/>
</dbReference>
<keyword evidence="4" id="KW-0812">Transmembrane</keyword>
<feature type="transmembrane region" description="Helical" evidence="4">
    <location>
        <begin position="19"/>
        <end position="37"/>
    </location>
</feature>
<evidence type="ECO:0008006" key="7">
    <source>
        <dbReference type="Google" id="ProtNLM"/>
    </source>
</evidence>
<dbReference type="InterPro" id="IPR051500">
    <property type="entry name" value="cTAGE_MIA/OTOR"/>
</dbReference>
<accession>A0A2K6TFB8</accession>
<feature type="coiled-coil region" evidence="2">
    <location>
        <begin position="155"/>
        <end position="196"/>
    </location>
</feature>
<protein>
    <recommendedName>
        <fullName evidence="7">MIA SH3 domain ER export factor 2</fullName>
    </recommendedName>
</protein>
<proteinExistence type="predicted"/>
<dbReference type="GO" id="GO:0005789">
    <property type="term" value="C:endoplasmic reticulum membrane"/>
    <property type="evidence" value="ECO:0007669"/>
    <property type="project" value="TreeGrafter"/>
</dbReference>
<keyword evidence="6" id="KW-1185">Reference proteome</keyword>
<name>A0A2K6TFB8_SAIBB</name>
<evidence type="ECO:0000256" key="1">
    <source>
        <dbReference type="ARBA" id="ARBA00023054"/>
    </source>
</evidence>